<feature type="compositionally biased region" description="Basic and acidic residues" evidence="1">
    <location>
        <begin position="389"/>
        <end position="405"/>
    </location>
</feature>
<evidence type="ECO:0000313" key="3">
    <source>
        <dbReference type="EMBL" id="MCS3918467.1"/>
    </source>
</evidence>
<organism evidence="3 4">
    <name type="scientific">Candidatus Fervidibacter sacchari</name>
    <dbReference type="NCBI Taxonomy" id="1448929"/>
    <lineage>
        <taxon>Bacteria</taxon>
        <taxon>Candidatus Fervidibacterota</taxon>
        <taxon>Candidatus Fervidibacter</taxon>
    </lineage>
</organism>
<feature type="transmembrane region" description="Helical" evidence="2">
    <location>
        <begin position="307"/>
        <end position="326"/>
    </location>
</feature>
<feature type="transmembrane region" description="Helical" evidence="2">
    <location>
        <begin position="239"/>
        <end position="257"/>
    </location>
</feature>
<reference evidence="3 4" key="1">
    <citation type="submission" date="2022-08" db="EMBL/GenBank/DDBJ databases">
        <title>Bacterial and archaeal communities from various locations to study Microbial Dark Matter (Phase II).</title>
        <authorList>
            <person name="Stepanauskas R."/>
        </authorList>
    </citation>
    <scope>NUCLEOTIDE SEQUENCE [LARGE SCALE GENOMIC DNA]</scope>
    <source>
        <strain evidence="3 4">PD1</strain>
    </source>
</reference>
<feature type="transmembrane region" description="Helical" evidence="2">
    <location>
        <begin position="442"/>
        <end position="464"/>
    </location>
</feature>
<feature type="transmembrane region" description="Helical" evidence="2">
    <location>
        <begin position="269"/>
        <end position="287"/>
    </location>
</feature>
<gene>
    <name evidence="3" type="ORF">M2350_000867</name>
</gene>
<proteinExistence type="predicted"/>
<comment type="caution">
    <text evidence="3">The sequence shown here is derived from an EMBL/GenBank/DDBJ whole genome shotgun (WGS) entry which is preliminary data.</text>
</comment>
<keyword evidence="4" id="KW-1185">Reference proteome</keyword>
<feature type="transmembrane region" description="Helical" evidence="2">
    <location>
        <begin position="127"/>
        <end position="149"/>
    </location>
</feature>
<sequence>MSRRHLLLLITTIVLTTWLPYIFGWWLTPPETRYFWLIYNPDDQNVHLMWARQAMEGKFFFHDLFTTEPHPGLFTNLFSLALGWFCRFTGISLHLGYQVFRTLIAIAFLLTACWLSGFLLSDDRSRLFALLLIGFSSGFGWILVLFWWLTGQRPPFFFVDVSPELIMPEANSFLSMTVAPLATLGVTLVMGALGCLLASTEVKPPKALPAPRSWSRILLRFVVPSALFGMLVVNVHTYAAVPMLIAVFLWQALQVITVRRVNLRELATVLLFSFPVVLLLGGQAFLFSRDPAFAQKAATPTLTPSPVILIGSYGFIALGAVLGLPAAWRKAKLGEKGWALLLAWTTAIIVSIYLPVSFQRKMIEGLHVALCFLTALAFEEWANRFGEKRERDEGRGTRSEVEGSKTQRKSLKGQIAAQRQLRISSAFPCPLSLAPCSTWSTLALIFLTVPSQIAFFALNGYWLVHNNLIYDTRFNPPYSRMLMPPYYLSENHLRLFNWLERNARSDEAVLCHPMLGNYLPVLTGRKVFVGHWAETLNFVEKLRTATAVWKGLIPDEEARRFFRQHRIRYALETDFERFAANGSTDLHRYGEAIFQAGKDLIFRLEW</sequence>
<name>A0ABT2EKI7_9BACT</name>
<feature type="transmembrane region" description="Helical" evidence="2">
    <location>
        <begin position="217"/>
        <end position="233"/>
    </location>
</feature>
<feature type="transmembrane region" description="Helical" evidence="2">
    <location>
        <begin position="338"/>
        <end position="356"/>
    </location>
</feature>
<feature type="transmembrane region" description="Helical" evidence="2">
    <location>
        <begin position="173"/>
        <end position="197"/>
    </location>
</feature>
<accession>A0ABT2EKI7</accession>
<dbReference type="RefSeq" id="WP_259094338.1">
    <property type="nucleotide sequence ID" value="NZ_CP130454.1"/>
</dbReference>
<feature type="transmembrane region" description="Helical" evidence="2">
    <location>
        <begin position="99"/>
        <end position="120"/>
    </location>
</feature>
<keyword evidence="2" id="KW-0812">Transmembrane</keyword>
<keyword evidence="2" id="KW-0472">Membrane</keyword>
<feature type="transmembrane region" description="Helical" evidence="2">
    <location>
        <begin position="7"/>
        <end position="27"/>
    </location>
</feature>
<protein>
    <submittedName>
        <fullName evidence="3">Uncharacterized protein</fullName>
    </submittedName>
</protein>
<dbReference type="Proteomes" id="UP001204798">
    <property type="component" value="Unassembled WGS sequence"/>
</dbReference>
<evidence type="ECO:0000256" key="2">
    <source>
        <dbReference type="SAM" id="Phobius"/>
    </source>
</evidence>
<feature type="region of interest" description="Disordered" evidence="1">
    <location>
        <begin position="389"/>
        <end position="409"/>
    </location>
</feature>
<keyword evidence="2" id="KW-1133">Transmembrane helix</keyword>
<evidence type="ECO:0000313" key="4">
    <source>
        <dbReference type="Proteomes" id="UP001204798"/>
    </source>
</evidence>
<evidence type="ECO:0000256" key="1">
    <source>
        <dbReference type="SAM" id="MobiDB-lite"/>
    </source>
</evidence>
<dbReference type="EMBL" id="JANUCP010000002">
    <property type="protein sequence ID" value="MCS3918467.1"/>
    <property type="molecule type" value="Genomic_DNA"/>
</dbReference>